<dbReference type="Gene3D" id="3.40.190.10">
    <property type="entry name" value="Periplasmic binding protein-like II"/>
    <property type="match status" value="2"/>
</dbReference>
<evidence type="ECO:0000256" key="6">
    <source>
        <dbReference type="ARBA" id="ARBA00022723"/>
    </source>
</evidence>
<dbReference type="GO" id="GO:0016740">
    <property type="term" value="F:transferase activity"/>
    <property type="evidence" value="ECO:0007669"/>
    <property type="project" value="UniProtKB-KW"/>
</dbReference>
<organism evidence="13 14">
    <name type="scientific">Chaetoceros tenuissimus</name>
    <dbReference type="NCBI Taxonomy" id="426638"/>
    <lineage>
        <taxon>Eukaryota</taxon>
        <taxon>Sar</taxon>
        <taxon>Stramenopiles</taxon>
        <taxon>Ochrophyta</taxon>
        <taxon>Bacillariophyta</taxon>
        <taxon>Coscinodiscophyceae</taxon>
        <taxon>Chaetocerotophycidae</taxon>
        <taxon>Chaetocerotales</taxon>
        <taxon>Chaetocerotaceae</taxon>
        <taxon>Chaetoceros</taxon>
    </lineage>
</organism>
<evidence type="ECO:0000256" key="9">
    <source>
        <dbReference type="ARBA" id="ARBA00023004"/>
    </source>
</evidence>
<dbReference type="SUPFAM" id="SSF53850">
    <property type="entry name" value="Periplasmic binding protein-like II"/>
    <property type="match status" value="1"/>
</dbReference>
<dbReference type="GO" id="GO:0046872">
    <property type="term" value="F:metal ion binding"/>
    <property type="evidence" value="ECO:0007669"/>
    <property type="project" value="UniProtKB-KW"/>
</dbReference>
<dbReference type="PANTHER" id="PTHR31528">
    <property type="entry name" value="4-AMINO-5-HYDROXYMETHYL-2-METHYLPYRIMIDINE PHOSPHATE SYNTHASE THI11-RELATED"/>
    <property type="match status" value="1"/>
</dbReference>
<name>A0AAD3CH28_9STRA</name>
<dbReference type="Pfam" id="PF09084">
    <property type="entry name" value="NMT1"/>
    <property type="match status" value="1"/>
</dbReference>
<dbReference type="Proteomes" id="UP001054902">
    <property type="component" value="Unassembled WGS sequence"/>
</dbReference>
<reference evidence="13 14" key="1">
    <citation type="journal article" date="2021" name="Sci. Rep.">
        <title>The genome of the diatom Chaetoceros tenuissimus carries an ancient integrated fragment of an extant virus.</title>
        <authorList>
            <person name="Hongo Y."/>
            <person name="Kimura K."/>
            <person name="Takaki Y."/>
            <person name="Yoshida Y."/>
            <person name="Baba S."/>
            <person name="Kobayashi G."/>
            <person name="Nagasaki K."/>
            <person name="Hano T."/>
            <person name="Tomaru Y."/>
        </authorList>
    </citation>
    <scope>NUCLEOTIDE SEQUENCE [LARGE SCALE GENOMIC DNA]</scope>
    <source>
        <strain evidence="13 14">NIES-3715</strain>
    </source>
</reference>
<comment type="caution">
    <text evidence="13">The sequence shown here is derived from an EMBL/GenBank/DDBJ whole genome shotgun (WGS) entry which is preliminary data.</text>
</comment>
<comment type="pathway">
    <text evidence="2">Cofactor biosynthesis; thiamine diphosphate biosynthesis.</text>
</comment>
<proteinExistence type="inferred from homology"/>
<comment type="catalytic activity">
    <reaction evidence="11">
        <text>N(6)-(pyridoxal phosphate)-L-lysyl-[4-amino-5-hydroxymethyl-2-methylpyrimidine phosphate synthase] + L-histidyl-[4-amino-5-hydroxymethyl-2-methylpyrimidine phosphate synthase] + 2 Fe(3+) + 4 H2O = L-lysyl-[4-amino-5-hydroxymethyl-2-methylpyrimidine phosphate synthase] + (2S)-2-amino-5-hydroxy-4-oxopentanoyl-[4-amino-5-hydroxymethyl-2-methylpyrimidine phosphate synthase] + 4-amino-2-methyl-5-(phosphooxymethyl)pyrimidine + 3-oxopropanoate + 2 Fe(2+) + 2 H(+)</text>
        <dbReference type="Rhea" id="RHEA:65756"/>
        <dbReference type="Rhea" id="RHEA-COMP:16892"/>
        <dbReference type="Rhea" id="RHEA-COMP:16893"/>
        <dbReference type="Rhea" id="RHEA-COMP:16894"/>
        <dbReference type="Rhea" id="RHEA-COMP:16895"/>
        <dbReference type="ChEBI" id="CHEBI:15377"/>
        <dbReference type="ChEBI" id="CHEBI:15378"/>
        <dbReference type="ChEBI" id="CHEBI:29033"/>
        <dbReference type="ChEBI" id="CHEBI:29034"/>
        <dbReference type="ChEBI" id="CHEBI:29969"/>
        <dbReference type="ChEBI" id="CHEBI:29979"/>
        <dbReference type="ChEBI" id="CHEBI:33190"/>
        <dbReference type="ChEBI" id="CHEBI:58354"/>
        <dbReference type="ChEBI" id="CHEBI:143915"/>
        <dbReference type="ChEBI" id="CHEBI:157692"/>
    </reaction>
    <physiologicalReaction direction="left-to-right" evidence="11">
        <dbReference type="Rhea" id="RHEA:65757"/>
    </physiologicalReaction>
</comment>
<accession>A0AAD3CH28</accession>
<sequence length="358" mass="40227">MYIRNWANKLLGDSSYYHSQMNFKSLIFLLPTLASSLGQVCVDENDKACHLTDINIGLEWFVNPDHLPLIVAKSHGIFEELGLNVNLVEPKDHWEAEEEIIKGVLDIAVTEPLHLAQDAAKDKPVLGFSRFLHTDGGVLYDRSKGEIERPSDMCGKTISYPGSPGPGGPAIVDTMVRADGKTDCDLDSYGKHNGGFFHTDALQSGAADVATLIFWNFEIPEAKAKGMKDPAFFSLKEWGVPDFCQLVLMTTPNRYEALKPELRKVVLAMRKATGIIHQNPTLARKYYYEYVKYDDSDDTQKSIIDATFDATLPAFPNDNNMSSEYYNHLMTWLADTKQIDDEAKTIPVSKYWTNEVSW</sequence>
<dbReference type="InterPro" id="IPR027939">
    <property type="entry name" value="NMT1/THI5"/>
</dbReference>
<protein>
    <recommendedName>
        <fullName evidence="10">Thiamine pyrimidine synthase</fullName>
    </recommendedName>
</protein>
<keyword evidence="14" id="KW-1185">Reference proteome</keyword>
<comment type="similarity">
    <text evidence="3">Belongs to the NMT1/THI5 family.</text>
</comment>
<dbReference type="GO" id="GO:0009228">
    <property type="term" value="P:thiamine biosynthetic process"/>
    <property type="evidence" value="ECO:0007669"/>
    <property type="project" value="UniProtKB-KW"/>
</dbReference>
<evidence type="ECO:0000256" key="10">
    <source>
        <dbReference type="ARBA" id="ARBA00033171"/>
    </source>
</evidence>
<evidence type="ECO:0000256" key="3">
    <source>
        <dbReference type="ARBA" id="ARBA00009406"/>
    </source>
</evidence>
<keyword evidence="5" id="KW-0808">Transferase</keyword>
<dbReference type="InterPro" id="IPR015168">
    <property type="entry name" value="SsuA/THI5"/>
</dbReference>
<evidence type="ECO:0000256" key="7">
    <source>
        <dbReference type="ARBA" id="ARBA00022898"/>
    </source>
</evidence>
<evidence type="ECO:0000256" key="5">
    <source>
        <dbReference type="ARBA" id="ARBA00022679"/>
    </source>
</evidence>
<evidence type="ECO:0000256" key="4">
    <source>
        <dbReference type="ARBA" id="ARBA00011738"/>
    </source>
</evidence>
<evidence type="ECO:0000256" key="1">
    <source>
        <dbReference type="ARBA" id="ARBA00003469"/>
    </source>
</evidence>
<feature type="domain" description="SsuA/THI5-like" evidence="12">
    <location>
        <begin position="63"/>
        <end position="281"/>
    </location>
</feature>
<dbReference type="EMBL" id="BLLK01000022">
    <property type="protein sequence ID" value="GFH45967.1"/>
    <property type="molecule type" value="Genomic_DNA"/>
</dbReference>
<comment type="subunit">
    <text evidence="4">Homodimer.</text>
</comment>
<evidence type="ECO:0000256" key="8">
    <source>
        <dbReference type="ARBA" id="ARBA00022977"/>
    </source>
</evidence>
<evidence type="ECO:0000256" key="2">
    <source>
        <dbReference type="ARBA" id="ARBA00004948"/>
    </source>
</evidence>
<evidence type="ECO:0000313" key="13">
    <source>
        <dbReference type="EMBL" id="GFH45967.1"/>
    </source>
</evidence>
<keyword evidence="7" id="KW-0663">Pyridoxal phosphate</keyword>
<evidence type="ECO:0000256" key="11">
    <source>
        <dbReference type="ARBA" id="ARBA00048179"/>
    </source>
</evidence>
<gene>
    <name evidence="13" type="ORF">CTEN210_02441</name>
</gene>
<comment type="function">
    <text evidence="1">Responsible for the formation of the pyrimidine heterocycle in the thiamine biosynthesis pathway. Catalyzes the formation of hydroxymethylpyrimidine phosphate (HMP-P) from histidine and pyridoxal phosphate (PLP). The protein uses PLP and the active site histidine to form HMP-P, generating an inactive enzyme. The enzyme can only undergo a single turnover, which suggests it is a suicide enzyme.</text>
</comment>
<evidence type="ECO:0000313" key="14">
    <source>
        <dbReference type="Proteomes" id="UP001054902"/>
    </source>
</evidence>
<keyword evidence="6" id="KW-0479">Metal-binding</keyword>
<dbReference type="PANTHER" id="PTHR31528:SF1">
    <property type="entry name" value="4-AMINO-5-HYDROXYMETHYL-2-METHYLPYRIMIDINE PHOSPHATE SYNTHASE THI11-RELATED"/>
    <property type="match status" value="1"/>
</dbReference>
<keyword evidence="8" id="KW-0784">Thiamine biosynthesis</keyword>
<evidence type="ECO:0000259" key="12">
    <source>
        <dbReference type="Pfam" id="PF09084"/>
    </source>
</evidence>
<dbReference type="AlphaFoldDB" id="A0AAD3CH28"/>
<keyword evidence="9" id="KW-0408">Iron</keyword>